<reference evidence="2" key="1">
    <citation type="submission" date="2020-05" db="EMBL/GenBank/DDBJ databases">
        <authorList>
            <person name="Chiriac C."/>
            <person name="Salcher M."/>
            <person name="Ghai R."/>
            <person name="Kavagutti S V."/>
        </authorList>
    </citation>
    <scope>NUCLEOTIDE SEQUENCE</scope>
</reference>
<keyword evidence="1" id="KW-0472">Membrane</keyword>
<protein>
    <submittedName>
        <fullName evidence="2">Unannotated protein</fullName>
    </submittedName>
</protein>
<evidence type="ECO:0000256" key="1">
    <source>
        <dbReference type="SAM" id="Phobius"/>
    </source>
</evidence>
<dbReference type="InterPro" id="IPR007436">
    <property type="entry name" value="DUF485"/>
</dbReference>
<dbReference type="Pfam" id="PF04341">
    <property type="entry name" value="DUF485"/>
    <property type="match status" value="1"/>
</dbReference>
<dbReference type="PANTHER" id="PTHR38441">
    <property type="entry name" value="INTEGRAL MEMBRANE PROTEIN-RELATED"/>
    <property type="match status" value="1"/>
</dbReference>
<keyword evidence="1" id="KW-1133">Transmembrane helix</keyword>
<organism evidence="2">
    <name type="scientific">freshwater metagenome</name>
    <dbReference type="NCBI Taxonomy" id="449393"/>
    <lineage>
        <taxon>unclassified sequences</taxon>
        <taxon>metagenomes</taxon>
        <taxon>ecological metagenomes</taxon>
    </lineage>
</organism>
<dbReference type="AlphaFoldDB" id="A0A6J6JGB9"/>
<accession>A0A6J6JGB9</accession>
<dbReference type="PANTHER" id="PTHR38441:SF1">
    <property type="entry name" value="MEMBRANE PROTEIN"/>
    <property type="match status" value="1"/>
</dbReference>
<gene>
    <name evidence="2" type="ORF">UFOPK2001_00779</name>
</gene>
<sequence>MESSEQDRVWAETQASPEFQALKRKFRGFAFPLTVAFLAWYFLYVILTAFAREWIATPVIGNINIALILGLLQFASTFLIMWLYERHSSKHLDAASEAIRAKVDKELAK</sequence>
<proteinExistence type="predicted"/>
<dbReference type="EMBL" id="CAEZVN010000071">
    <property type="protein sequence ID" value="CAB4634969.1"/>
    <property type="molecule type" value="Genomic_DNA"/>
</dbReference>
<feature type="transmembrane region" description="Helical" evidence="1">
    <location>
        <begin position="29"/>
        <end position="51"/>
    </location>
</feature>
<keyword evidence="1" id="KW-0812">Transmembrane</keyword>
<feature type="transmembrane region" description="Helical" evidence="1">
    <location>
        <begin position="63"/>
        <end position="84"/>
    </location>
</feature>
<name>A0A6J6JGB9_9ZZZZ</name>
<evidence type="ECO:0000313" key="2">
    <source>
        <dbReference type="EMBL" id="CAB4634969.1"/>
    </source>
</evidence>